<organism evidence="10">
    <name type="scientific">hydrothermal vent metagenome</name>
    <dbReference type="NCBI Taxonomy" id="652676"/>
    <lineage>
        <taxon>unclassified sequences</taxon>
        <taxon>metagenomes</taxon>
        <taxon>ecological metagenomes</taxon>
    </lineage>
</organism>
<dbReference type="InterPro" id="IPR037510">
    <property type="entry name" value="PdxA"/>
</dbReference>
<evidence type="ECO:0000256" key="5">
    <source>
        <dbReference type="ARBA" id="ARBA00022857"/>
    </source>
</evidence>
<sequence length="320" mass="34769">MSKPIAITLGEPAGIGVELVTKLAIDKQLENCVIIGDKTLLEQHINKFALPLVINRKQKNQQRINCLHIPLKQPVQLGQLNIHNSSYVLAMLDYAANGCISGKYAAMVTCPLHKGVINDSGINFSGHTEYLAALSNTNKVVMMLLNQYMRVALVTTHIPLQNVASNITIENLTTTIDIVILDMQSKFGIAQPRIAVCGLNPHAGEDGHLGMEEIEIINPVIQQFQQNGFKVYGSIPADTLFTTSKLKNYDVVIAMYHDQGLAPLKYAGFGQSVNLTLGLPFIRTSVDHGTALDIAGRNIASADSLLAAIKLTREIVQHAG</sequence>
<keyword evidence="4" id="KW-0460">Magnesium</keyword>
<accession>A0A3B0W201</accession>
<evidence type="ECO:0000313" key="10">
    <source>
        <dbReference type="EMBL" id="VAW38606.1"/>
    </source>
</evidence>
<protein>
    <submittedName>
        <fullName evidence="10">4-hydroxythreonine-4-phosphate dehydrogenase</fullName>
        <ecNumber evidence="10">1.1.1.262</ecNumber>
    </submittedName>
</protein>
<evidence type="ECO:0000256" key="9">
    <source>
        <dbReference type="ARBA" id="ARBA00023285"/>
    </source>
</evidence>
<dbReference type="HAMAP" id="MF_00536">
    <property type="entry name" value="PdxA"/>
    <property type="match status" value="1"/>
</dbReference>
<evidence type="ECO:0000256" key="3">
    <source>
        <dbReference type="ARBA" id="ARBA00022833"/>
    </source>
</evidence>
<keyword evidence="1" id="KW-0963">Cytoplasm</keyword>
<name>A0A3B0W201_9ZZZZ</name>
<keyword evidence="8" id="KW-0664">Pyridoxine biosynthesis</keyword>
<dbReference type="GO" id="GO:0042823">
    <property type="term" value="P:pyridoxal phosphate biosynthetic process"/>
    <property type="evidence" value="ECO:0007669"/>
    <property type="project" value="InterPro"/>
</dbReference>
<dbReference type="GO" id="GO:0051287">
    <property type="term" value="F:NAD binding"/>
    <property type="evidence" value="ECO:0007669"/>
    <property type="project" value="InterPro"/>
</dbReference>
<dbReference type="GO" id="GO:0050570">
    <property type="term" value="F:4-hydroxythreonine-4-phosphate dehydrogenase activity"/>
    <property type="evidence" value="ECO:0007669"/>
    <property type="project" value="UniProtKB-EC"/>
</dbReference>
<dbReference type="EMBL" id="UOEW01000210">
    <property type="protein sequence ID" value="VAW38606.1"/>
    <property type="molecule type" value="Genomic_DNA"/>
</dbReference>
<gene>
    <name evidence="10" type="ORF">MNBD_GAMMA01-146</name>
</gene>
<dbReference type="InterPro" id="IPR005255">
    <property type="entry name" value="PdxA_fam"/>
</dbReference>
<evidence type="ECO:0000256" key="7">
    <source>
        <dbReference type="ARBA" id="ARBA00023027"/>
    </source>
</evidence>
<evidence type="ECO:0000256" key="1">
    <source>
        <dbReference type="ARBA" id="ARBA00022490"/>
    </source>
</evidence>
<evidence type="ECO:0000256" key="6">
    <source>
        <dbReference type="ARBA" id="ARBA00023002"/>
    </source>
</evidence>
<dbReference type="NCBIfam" id="TIGR00557">
    <property type="entry name" value="pdxA"/>
    <property type="match status" value="1"/>
</dbReference>
<keyword evidence="9" id="KW-0170">Cobalt</keyword>
<dbReference type="EC" id="1.1.1.262" evidence="10"/>
<reference evidence="10" key="1">
    <citation type="submission" date="2018-06" db="EMBL/GenBank/DDBJ databases">
        <authorList>
            <person name="Zhirakovskaya E."/>
        </authorList>
    </citation>
    <scope>NUCLEOTIDE SEQUENCE</scope>
</reference>
<dbReference type="AlphaFoldDB" id="A0A3B0W201"/>
<keyword evidence="3" id="KW-0862">Zinc</keyword>
<dbReference type="Pfam" id="PF04166">
    <property type="entry name" value="PdxA"/>
    <property type="match status" value="1"/>
</dbReference>
<keyword evidence="5" id="KW-0521">NADP</keyword>
<keyword evidence="6 10" id="KW-0560">Oxidoreductase</keyword>
<evidence type="ECO:0000256" key="4">
    <source>
        <dbReference type="ARBA" id="ARBA00022842"/>
    </source>
</evidence>
<evidence type="ECO:0000256" key="2">
    <source>
        <dbReference type="ARBA" id="ARBA00022723"/>
    </source>
</evidence>
<dbReference type="GO" id="GO:0008615">
    <property type="term" value="P:pyridoxine biosynthetic process"/>
    <property type="evidence" value="ECO:0007669"/>
    <property type="project" value="UniProtKB-KW"/>
</dbReference>
<dbReference type="GO" id="GO:0046872">
    <property type="term" value="F:metal ion binding"/>
    <property type="evidence" value="ECO:0007669"/>
    <property type="project" value="UniProtKB-KW"/>
</dbReference>
<keyword evidence="2" id="KW-0479">Metal-binding</keyword>
<proteinExistence type="inferred from homology"/>
<evidence type="ECO:0000256" key="8">
    <source>
        <dbReference type="ARBA" id="ARBA00023096"/>
    </source>
</evidence>
<dbReference type="Gene3D" id="3.40.718.10">
    <property type="entry name" value="Isopropylmalate Dehydrogenase"/>
    <property type="match status" value="1"/>
</dbReference>
<keyword evidence="7" id="KW-0520">NAD</keyword>
<dbReference type="SUPFAM" id="SSF53659">
    <property type="entry name" value="Isocitrate/Isopropylmalate dehydrogenase-like"/>
    <property type="match status" value="1"/>
</dbReference>
<dbReference type="PANTHER" id="PTHR30004:SF5">
    <property type="entry name" value="4-HYDROXYTHREONINE-4-PHOSPHATE DEHYDROGENASE"/>
    <property type="match status" value="1"/>
</dbReference>
<dbReference type="PANTHER" id="PTHR30004">
    <property type="entry name" value="4-HYDROXYTHREONINE-4-PHOSPHATE DEHYDROGENASE"/>
    <property type="match status" value="1"/>
</dbReference>